<sequence length="97" mass="10498">MAFEEEVCPDDVETLVLPAGARRTAQVALADTQEMSQEGTLSDVAWADYEELYGKWKSGAIDDSAVVLAGGRCTSDFDFNFHYYLAPTSPAPGLTES</sequence>
<dbReference type="Proteomes" id="UP000186817">
    <property type="component" value="Unassembled WGS sequence"/>
</dbReference>
<evidence type="ECO:0000313" key="2">
    <source>
        <dbReference type="Proteomes" id="UP000186817"/>
    </source>
</evidence>
<dbReference type="EMBL" id="LSRX01001604">
    <property type="protein sequence ID" value="OLP78492.1"/>
    <property type="molecule type" value="Genomic_DNA"/>
</dbReference>
<comment type="caution">
    <text evidence="1">The sequence shown here is derived from an EMBL/GenBank/DDBJ whole genome shotgun (WGS) entry which is preliminary data.</text>
</comment>
<organism evidence="1 2">
    <name type="scientific">Symbiodinium microadriaticum</name>
    <name type="common">Dinoflagellate</name>
    <name type="synonym">Zooxanthella microadriatica</name>
    <dbReference type="NCBI Taxonomy" id="2951"/>
    <lineage>
        <taxon>Eukaryota</taxon>
        <taxon>Sar</taxon>
        <taxon>Alveolata</taxon>
        <taxon>Dinophyceae</taxon>
        <taxon>Suessiales</taxon>
        <taxon>Symbiodiniaceae</taxon>
        <taxon>Symbiodinium</taxon>
    </lineage>
</organism>
<dbReference type="AlphaFoldDB" id="A0A1Q9C6C1"/>
<proteinExistence type="predicted"/>
<evidence type="ECO:0000313" key="1">
    <source>
        <dbReference type="EMBL" id="OLP78492.1"/>
    </source>
</evidence>
<keyword evidence="2" id="KW-1185">Reference proteome</keyword>
<reference evidence="1 2" key="1">
    <citation type="submission" date="2016-02" db="EMBL/GenBank/DDBJ databases">
        <title>Genome analysis of coral dinoflagellate symbionts highlights evolutionary adaptations to a symbiotic lifestyle.</title>
        <authorList>
            <person name="Aranda M."/>
            <person name="Li Y."/>
            <person name="Liew Y.J."/>
            <person name="Baumgarten S."/>
            <person name="Simakov O."/>
            <person name="Wilson M."/>
            <person name="Piel J."/>
            <person name="Ashoor H."/>
            <person name="Bougouffa S."/>
            <person name="Bajic V.B."/>
            <person name="Ryu T."/>
            <person name="Ravasi T."/>
            <person name="Bayer T."/>
            <person name="Micklem G."/>
            <person name="Kim H."/>
            <person name="Bhak J."/>
            <person name="Lajeunesse T.C."/>
            <person name="Voolstra C.R."/>
        </authorList>
    </citation>
    <scope>NUCLEOTIDE SEQUENCE [LARGE SCALE GENOMIC DNA]</scope>
    <source>
        <strain evidence="1 2">CCMP2467</strain>
    </source>
</reference>
<name>A0A1Q9C6C1_SYMMI</name>
<gene>
    <name evidence="1" type="ORF">AK812_SmicGene41325</name>
</gene>
<accession>A0A1Q9C6C1</accession>
<protein>
    <submittedName>
        <fullName evidence="1">Uncharacterized protein</fullName>
    </submittedName>
</protein>